<sequence length="80" mass="8931">MLKLIQVLWPSFLVAGIVEIVFFTVVNPQELYLLGQPVHFSTIATYSIGFFGFWLICAASSLATLFFQQTSDEINRVDGA</sequence>
<dbReference type="AlphaFoldDB" id="A0A6C2CLF0"/>
<name>A0A6C2CLF0_9RHOO</name>
<keyword evidence="1" id="KW-0812">Transmembrane</keyword>
<evidence type="ECO:0000313" key="2">
    <source>
        <dbReference type="EMBL" id="TYC55170.1"/>
    </source>
</evidence>
<dbReference type="Proteomes" id="UP000389128">
    <property type="component" value="Unassembled WGS sequence"/>
</dbReference>
<reference evidence="2 3" key="1">
    <citation type="submission" date="2019-01" db="EMBL/GenBank/DDBJ databases">
        <title>Zoogloea oleivorans genome sequencing and assembly.</title>
        <authorList>
            <person name="Tancsics A."/>
            <person name="Farkas M."/>
            <person name="Kriszt B."/>
            <person name="Maroti G."/>
            <person name="Horvath B."/>
        </authorList>
    </citation>
    <scope>NUCLEOTIDE SEQUENCE [LARGE SCALE GENOMIC DNA]</scope>
    <source>
        <strain evidence="2 3">Buc</strain>
    </source>
</reference>
<dbReference type="EMBL" id="SDKK01000014">
    <property type="protein sequence ID" value="TYC55170.1"/>
    <property type="molecule type" value="Genomic_DNA"/>
</dbReference>
<dbReference type="OrthoDB" id="6197657at2"/>
<feature type="transmembrane region" description="Helical" evidence="1">
    <location>
        <begin position="7"/>
        <end position="26"/>
    </location>
</feature>
<keyword evidence="3" id="KW-1185">Reference proteome</keyword>
<comment type="caution">
    <text evidence="2">The sequence shown here is derived from an EMBL/GenBank/DDBJ whole genome shotgun (WGS) entry which is preliminary data.</text>
</comment>
<keyword evidence="1" id="KW-1133">Transmembrane helix</keyword>
<dbReference type="RefSeq" id="WP_148580030.1">
    <property type="nucleotide sequence ID" value="NZ_JAVEUW010000073.1"/>
</dbReference>
<gene>
    <name evidence="2" type="ORF">ETQ85_15795</name>
</gene>
<protein>
    <submittedName>
        <fullName evidence="2">Uncharacterized protein</fullName>
    </submittedName>
</protein>
<accession>A0A6C2CLF0</accession>
<proteinExistence type="predicted"/>
<evidence type="ECO:0000256" key="1">
    <source>
        <dbReference type="SAM" id="Phobius"/>
    </source>
</evidence>
<keyword evidence="1" id="KW-0472">Membrane</keyword>
<feature type="transmembrane region" description="Helical" evidence="1">
    <location>
        <begin position="46"/>
        <end position="67"/>
    </location>
</feature>
<evidence type="ECO:0000313" key="3">
    <source>
        <dbReference type="Proteomes" id="UP000389128"/>
    </source>
</evidence>
<organism evidence="2 3">
    <name type="scientific">Zoogloea oleivorans</name>
    <dbReference type="NCBI Taxonomy" id="1552750"/>
    <lineage>
        <taxon>Bacteria</taxon>
        <taxon>Pseudomonadati</taxon>
        <taxon>Pseudomonadota</taxon>
        <taxon>Betaproteobacteria</taxon>
        <taxon>Rhodocyclales</taxon>
        <taxon>Zoogloeaceae</taxon>
        <taxon>Zoogloea</taxon>
    </lineage>
</organism>